<comment type="similarity">
    <text evidence="2 7 8">Belongs to the glutamine synthetase family.</text>
</comment>
<keyword evidence="12" id="KW-1185">Reference proteome</keyword>
<dbReference type="InterPro" id="IPR027303">
    <property type="entry name" value="Gln_synth_gly_rich_site"/>
</dbReference>
<dbReference type="SMART" id="SM01230">
    <property type="entry name" value="Gln-synt_C"/>
    <property type="match status" value="1"/>
</dbReference>
<keyword evidence="3" id="KW-0436">Ligase</keyword>
<dbReference type="SUPFAM" id="SSF54368">
    <property type="entry name" value="Glutamine synthetase, N-terminal domain"/>
    <property type="match status" value="1"/>
</dbReference>
<evidence type="ECO:0000256" key="4">
    <source>
        <dbReference type="ARBA" id="ARBA00022741"/>
    </source>
</evidence>
<organism evidence="11 12">
    <name type="scientific">Flintibacter hominis</name>
    <dbReference type="NCBI Taxonomy" id="2763048"/>
    <lineage>
        <taxon>Bacteria</taxon>
        <taxon>Bacillati</taxon>
        <taxon>Bacillota</taxon>
        <taxon>Clostridia</taxon>
        <taxon>Eubacteriales</taxon>
        <taxon>Flintibacter</taxon>
    </lineage>
</organism>
<sequence>MKYSKREVMQYVQEEEIKFIRLAFCDVFGRQKNISIVATELPRAFEYGIAIDASAIAGFGDVAHSDLLLRPDPETLMLLPWRPEHGRVVRMFCSIVYPDGQPFPCDCRVLLKQAVACAEERGLQFLFGAEQEFYLFRRDENGEPTKIPHDRANYMDTAPEDKGENIRREICLTLEQMGIWPECAHHEEGPGQNEIDFRYSDPLTAADNAMTLQAIVKIIAERNGLCADFSPKPLEGKPGNGFHINMSVKSTDGLDHLPEMVAGVLDKVGEMTAFLNPTRESYSRLGGYKAPDYISWSKGNRSQLIRIPAAAGEYRRAELRSPDPMANPYLAFALMIYAGLYGIERHLEMPHPAEVDLYQADAETLVKFRRLPQNLQSACATAADSPFIQTYIPEAILAEYRKRA</sequence>
<comment type="caution">
    <text evidence="11">The sequence shown here is derived from an EMBL/GenBank/DDBJ whole genome shotgun (WGS) entry which is preliminary data.</text>
</comment>
<dbReference type="Gene3D" id="3.30.590.10">
    <property type="entry name" value="Glutamine synthetase/guanido kinase, catalytic domain"/>
    <property type="match status" value="1"/>
</dbReference>
<dbReference type="InterPro" id="IPR036651">
    <property type="entry name" value="Gln_synt_N_sf"/>
</dbReference>
<evidence type="ECO:0000256" key="7">
    <source>
        <dbReference type="PROSITE-ProRule" id="PRU01330"/>
    </source>
</evidence>
<dbReference type="PANTHER" id="PTHR43785">
    <property type="entry name" value="GAMMA-GLUTAMYLPUTRESCINE SYNTHETASE"/>
    <property type="match status" value="1"/>
</dbReference>
<evidence type="ECO:0000313" key="11">
    <source>
        <dbReference type="EMBL" id="MBC5723218.1"/>
    </source>
</evidence>
<dbReference type="PROSITE" id="PS51987">
    <property type="entry name" value="GS_CATALYTIC"/>
    <property type="match status" value="1"/>
</dbReference>
<feature type="domain" description="GS catalytic" evidence="10">
    <location>
        <begin position="107"/>
        <end position="404"/>
    </location>
</feature>
<dbReference type="PANTHER" id="PTHR43785:SF12">
    <property type="entry name" value="TYPE-1 GLUTAMINE SYNTHETASE 2"/>
    <property type="match status" value="1"/>
</dbReference>
<evidence type="ECO:0000256" key="3">
    <source>
        <dbReference type="ARBA" id="ARBA00022598"/>
    </source>
</evidence>
<evidence type="ECO:0000256" key="2">
    <source>
        <dbReference type="ARBA" id="ARBA00009897"/>
    </source>
</evidence>
<evidence type="ECO:0000256" key="5">
    <source>
        <dbReference type="ARBA" id="ARBA00022840"/>
    </source>
</evidence>
<evidence type="ECO:0000256" key="6">
    <source>
        <dbReference type="ARBA" id="ARBA00022842"/>
    </source>
</evidence>
<dbReference type="GO" id="GO:0004356">
    <property type="term" value="F:glutamine synthetase activity"/>
    <property type="evidence" value="ECO:0007669"/>
    <property type="project" value="InterPro"/>
</dbReference>
<dbReference type="EMBL" id="JACOPO010000006">
    <property type="protein sequence ID" value="MBC5723218.1"/>
    <property type="molecule type" value="Genomic_DNA"/>
</dbReference>
<proteinExistence type="inferred from homology"/>
<dbReference type="InterPro" id="IPR008147">
    <property type="entry name" value="Gln_synt_N"/>
</dbReference>
<dbReference type="GO" id="GO:0006542">
    <property type="term" value="P:glutamine biosynthetic process"/>
    <property type="evidence" value="ECO:0007669"/>
    <property type="project" value="InterPro"/>
</dbReference>
<reference evidence="11" key="1">
    <citation type="submission" date="2020-08" db="EMBL/GenBank/DDBJ databases">
        <title>Genome public.</title>
        <authorList>
            <person name="Liu C."/>
            <person name="Sun Q."/>
        </authorList>
    </citation>
    <scope>NUCLEOTIDE SEQUENCE</scope>
    <source>
        <strain evidence="11">NSJ-23</strain>
    </source>
</reference>
<evidence type="ECO:0000259" key="10">
    <source>
        <dbReference type="PROSITE" id="PS51987"/>
    </source>
</evidence>
<feature type="domain" description="GS beta-grasp" evidence="9">
    <location>
        <begin position="15"/>
        <end position="100"/>
    </location>
</feature>
<keyword evidence="6" id="KW-0460">Magnesium</keyword>
<evidence type="ECO:0000256" key="8">
    <source>
        <dbReference type="RuleBase" id="RU000384"/>
    </source>
</evidence>
<dbReference type="Pfam" id="PF03951">
    <property type="entry name" value="Gln-synt_N"/>
    <property type="match status" value="1"/>
</dbReference>
<dbReference type="Pfam" id="PF00120">
    <property type="entry name" value="Gln-synt_C"/>
    <property type="match status" value="1"/>
</dbReference>
<dbReference type="InterPro" id="IPR014746">
    <property type="entry name" value="Gln_synth/guanido_kin_cat_dom"/>
</dbReference>
<dbReference type="SUPFAM" id="SSF55931">
    <property type="entry name" value="Glutamine synthetase/guanido kinase"/>
    <property type="match status" value="1"/>
</dbReference>
<dbReference type="AlphaFoldDB" id="A0A8J6M7G4"/>
<evidence type="ECO:0000313" key="12">
    <source>
        <dbReference type="Proteomes" id="UP000628736"/>
    </source>
</evidence>
<dbReference type="Proteomes" id="UP000628736">
    <property type="component" value="Unassembled WGS sequence"/>
</dbReference>
<evidence type="ECO:0000259" key="9">
    <source>
        <dbReference type="PROSITE" id="PS51986"/>
    </source>
</evidence>
<accession>A0A8J6M7G4</accession>
<protein>
    <submittedName>
        <fullName evidence="11">Glutamine synthetase</fullName>
    </submittedName>
</protein>
<dbReference type="PROSITE" id="PS00181">
    <property type="entry name" value="GLNA_ATP"/>
    <property type="match status" value="1"/>
</dbReference>
<keyword evidence="4" id="KW-0547">Nucleotide-binding</keyword>
<dbReference type="GO" id="GO:0005524">
    <property type="term" value="F:ATP binding"/>
    <property type="evidence" value="ECO:0007669"/>
    <property type="project" value="UniProtKB-KW"/>
</dbReference>
<dbReference type="PROSITE" id="PS51986">
    <property type="entry name" value="GS_BETA_GRASP"/>
    <property type="match status" value="1"/>
</dbReference>
<dbReference type="Gene3D" id="3.10.20.70">
    <property type="entry name" value="Glutamine synthetase, N-terminal domain"/>
    <property type="match status" value="1"/>
</dbReference>
<evidence type="ECO:0000256" key="1">
    <source>
        <dbReference type="ARBA" id="ARBA00001946"/>
    </source>
</evidence>
<dbReference type="InterPro" id="IPR008146">
    <property type="entry name" value="Gln_synth_cat_dom"/>
</dbReference>
<name>A0A8J6M7G4_9FIRM</name>
<gene>
    <name evidence="11" type="ORF">H8S11_10385</name>
</gene>
<comment type="cofactor">
    <cofactor evidence="1">
        <name>Mg(2+)</name>
        <dbReference type="ChEBI" id="CHEBI:18420"/>
    </cofactor>
</comment>
<keyword evidence="5" id="KW-0067">ATP-binding</keyword>